<evidence type="ECO:0000256" key="1">
    <source>
        <dbReference type="ARBA" id="ARBA00004141"/>
    </source>
</evidence>
<evidence type="ECO:0000256" key="5">
    <source>
        <dbReference type="ARBA" id="ARBA00022946"/>
    </source>
</evidence>
<evidence type="ECO:0000313" key="11">
    <source>
        <dbReference type="Proteomes" id="UP001230188"/>
    </source>
</evidence>
<dbReference type="Pfam" id="PF22099">
    <property type="entry name" value="MRS2-like"/>
    <property type="match status" value="1"/>
</dbReference>
<evidence type="ECO:0000256" key="7">
    <source>
        <dbReference type="ARBA" id="ARBA00023065"/>
    </source>
</evidence>
<keyword evidence="8 9" id="KW-0472">Membrane</keyword>
<evidence type="ECO:0000256" key="8">
    <source>
        <dbReference type="ARBA" id="ARBA00023136"/>
    </source>
</evidence>
<feature type="transmembrane region" description="Helical" evidence="9">
    <location>
        <begin position="337"/>
        <end position="359"/>
    </location>
</feature>
<dbReference type="GO" id="GO:0005743">
    <property type="term" value="C:mitochondrial inner membrane"/>
    <property type="evidence" value="ECO:0007669"/>
    <property type="project" value="UniProtKB-SubCell"/>
</dbReference>
<gene>
    <name evidence="10" type="ORF">CTAYLR_000132</name>
</gene>
<dbReference type="Gene3D" id="1.20.58.340">
    <property type="entry name" value="Magnesium transport protein CorA, transmembrane region"/>
    <property type="match status" value="1"/>
</dbReference>
<dbReference type="PANTHER" id="PTHR13890">
    <property type="entry name" value="RNA SPLICING PROTEIN MRS2, MITOCHONDRIAL"/>
    <property type="match status" value="1"/>
</dbReference>
<dbReference type="PANTHER" id="PTHR13890:SF0">
    <property type="entry name" value="MAGNESIUM TRANSPORTER MRS2 HOMOLOG, MITOCHONDRIAL"/>
    <property type="match status" value="1"/>
</dbReference>
<dbReference type="CDD" id="cd12823">
    <property type="entry name" value="Mrs2_Mfm1p-like"/>
    <property type="match status" value="1"/>
</dbReference>
<name>A0AAD7UGN5_9STRA</name>
<evidence type="ECO:0000256" key="4">
    <source>
        <dbReference type="ARBA" id="ARBA00022842"/>
    </source>
</evidence>
<evidence type="ECO:0000256" key="3">
    <source>
        <dbReference type="ARBA" id="ARBA00022692"/>
    </source>
</evidence>
<comment type="subcellular location">
    <subcellularLocation>
        <location evidence="1">Membrane</location>
        <topology evidence="1">Multi-pass membrane protein</topology>
    </subcellularLocation>
    <subcellularLocation>
        <location evidence="9">Mitochondrion inner membrane</location>
        <topology evidence="9">Multi-pass membrane protein</topology>
    </subcellularLocation>
</comment>
<comment type="caution">
    <text evidence="10">The sequence shown here is derived from an EMBL/GenBank/DDBJ whole genome shotgun (WGS) entry which is preliminary data.</text>
</comment>
<evidence type="ECO:0000256" key="9">
    <source>
        <dbReference type="RuleBase" id="RU366042"/>
    </source>
</evidence>
<evidence type="ECO:0000256" key="6">
    <source>
        <dbReference type="ARBA" id="ARBA00022989"/>
    </source>
</evidence>
<accession>A0AAD7UGN5</accession>
<dbReference type="Gene3D" id="2.40.128.330">
    <property type="match status" value="1"/>
</dbReference>
<dbReference type="InterPro" id="IPR039204">
    <property type="entry name" value="MRS2-like"/>
</dbReference>
<comment type="similarity">
    <text evidence="9">Belongs to the CorA metal ion transporter (MIT) (TC 1.A.35) family.</text>
</comment>
<dbReference type="AlphaFoldDB" id="A0AAD7UGN5"/>
<keyword evidence="6 9" id="KW-1133">Transmembrane helix</keyword>
<keyword evidence="9" id="KW-0999">Mitochondrion inner membrane</keyword>
<reference evidence="10" key="1">
    <citation type="submission" date="2023-01" db="EMBL/GenBank/DDBJ databases">
        <title>Metagenome sequencing of chrysophaentin producing Chrysophaeum taylorii.</title>
        <authorList>
            <person name="Davison J."/>
            <person name="Bewley C."/>
        </authorList>
    </citation>
    <scope>NUCLEOTIDE SEQUENCE</scope>
    <source>
        <strain evidence="10">NIES-1699</strain>
    </source>
</reference>
<keyword evidence="3 9" id="KW-0812">Transmembrane</keyword>
<organism evidence="10 11">
    <name type="scientific">Chrysophaeum taylorii</name>
    <dbReference type="NCBI Taxonomy" id="2483200"/>
    <lineage>
        <taxon>Eukaryota</taxon>
        <taxon>Sar</taxon>
        <taxon>Stramenopiles</taxon>
        <taxon>Ochrophyta</taxon>
        <taxon>Pelagophyceae</taxon>
        <taxon>Pelagomonadales</taxon>
        <taxon>Pelagomonadaceae</taxon>
        <taxon>Chrysophaeum</taxon>
    </lineage>
</organism>
<dbReference type="Proteomes" id="UP001230188">
    <property type="component" value="Unassembled WGS sequence"/>
</dbReference>
<evidence type="ECO:0000313" key="10">
    <source>
        <dbReference type="EMBL" id="KAJ8605641.1"/>
    </source>
</evidence>
<evidence type="ECO:0000256" key="2">
    <source>
        <dbReference type="ARBA" id="ARBA00022448"/>
    </source>
</evidence>
<protein>
    <recommendedName>
        <fullName evidence="9">Magnesium transporter</fullName>
    </recommendedName>
</protein>
<keyword evidence="2 9" id="KW-0813">Transport</keyword>
<dbReference type="EMBL" id="JAQMWT010000314">
    <property type="protein sequence ID" value="KAJ8605641.1"/>
    <property type="molecule type" value="Genomic_DNA"/>
</dbReference>
<keyword evidence="9" id="KW-0496">Mitochondrion</keyword>
<dbReference type="SUPFAM" id="SSF144083">
    <property type="entry name" value="Magnesium transport protein CorA, transmembrane region"/>
    <property type="match status" value="1"/>
</dbReference>
<feature type="transmembrane region" description="Helical" evidence="9">
    <location>
        <begin position="365"/>
        <end position="389"/>
    </location>
</feature>
<keyword evidence="4 9" id="KW-0460">Magnesium</keyword>
<dbReference type="GO" id="GO:0015095">
    <property type="term" value="F:magnesium ion transmembrane transporter activity"/>
    <property type="evidence" value="ECO:0007669"/>
    <property type="project" value="TreeGrafter"/>
</dbReference>
<keyword evidence="11" id="KW-1185">Reference proteome</keyword>
<sequence length="396" mass="44484">MGNLKRKKSFQALMALGGWTEKEVVYEDIEQGSWVDAKVPELARRVSRLGQSLEVLELRADGSKSILEMRMREVMRRIAQAVESDGTRDVRLHHMSLHARDLRSMDPSYTLKAAHPGIVVRQHVILANFDPLKAVIVHDRMLVLLPKTPGALVDELCQQLRVATAIKDEDLYDSSSSLPFELRALEAVLAVATRRLTADCERLSPIATQAIELLQASRITLEQLERLRRLKNDVSYQETRARDTVEAIEATLNEDEDMCMMRLGHLREAPQKFEPPLSPEMLVEHEDVELLLENYLQHATATQTRLELLRLGIDNAEDLFSMRLDLARNRLIQADTILTVFSLLCAAGAFVAGFFGMNLHHQGPSFALVVAITMACLTLVAMAVFTALVRTDTLVL</sequence>
<proteinExistence type="inferred from homology"/>
<keyword evidence="7 9" id="KW-0406">Ion transport</keyword>
<keyword evidence="5" id="KW-0809">Transit peptide</keyword>
<dbReference type="InterPro" id="IPR045863">
    <property type="entry name" value="CorA_TM1_TM2"/>
</dbReference>